<name>A0A3S3D278_9NOCA</name>
<accession>A0A3S3D278</accession>
<dbReference type="GO" id="GO:0016020">
    <property type="term" value="C:membrane"/>
    <property type="evidence" value="ECO:0007669"/>
    <property type="project" value="UniProtKB-SubCell"/>
</dbReference>
<dbReference type="EMBL" id="RKLP01000001">
    <property type="protein sequence ID" value="RVW11266.1"/>
    <property type="molecule type" value="Genomic_DNA"/>
</dbReference>
<dbReference type="OrthoDB" id="3638319at2"/>
<keyword evidence="4 6" id="KW-0472">Membrane</keyword>
<reference evidence="8 9" key="1">
    <citation type="submission" date="2018-11" db="EMBL/GenBank/DDBJ databases">
        <title>Rhodococcus spongicola sp. nov. and Rhodococcus xishaensis sp. nov. from marine sponges.</title>
        <authorList>
            <person name="Li L."/>
            <person name="Lin H.W."/>
        </authorList>
    </citation>
    <scope>NUCLEOTIDE SEQUENCE [LARGE SCALE GENOMIC DNA]</scope>
    <source>
        <strain evidence="8 9">CCTCC AB2014297</strain>
    </source>
</reference>
<feature type="domain" description="RDD" evidence="7">
    <location>
        <begin position="42"/>
        <end position="134"/>
    </location>
</feature>
<gene>
    <name evidence="8" type="ORF">EGT67_02150</name>
</gene>
<evidence type="ECO:0000256" key="6">
    <source>
        <dbReference type="SAM" id="Phobius"/>
    </source>
</evidence>
<feature type="compositionally biased region" description="Basic and acidic residues" evidence="5">
    <location>
        <begin position="20"/>
        <end position="31"/>
    </location>
</feature>
<feature type="region of interest" description="Disordered" evidence="5">
    <location>
        <begin position="1"/>
        <end position="31"/>
    </location>
</feature>
<dbReference type="AlphaFoldDB" id="A0A3S3D278"/>
<evidence type="ECO:0000259" key="7">
    <source>
        <dbReference type="Pfam" id="PF06271"/>
    </source>
</evidence>
<evidence type="ECO:0000256" key="1">
    <source>
        <dbReference type="ARBA" id="ARBA00004141"/>
    </source>
</evidence>
<proteinExistence type="predicted"/>
<feature type="transmembrane region" description="Helical" evidence="6">
    <location>
        <begin position="41"/>
        <end position="59"/>
    </location>
</feature>
<evidence type="ECO:0000256" key="2">
    <source>
        <dbReference type="ARBA" id="ARBA00022692"/>
    </source>
</evidence>
<comment type="subcellular location">
    <subcellularLocation>
        <location evidence="1">Membrane</location>
        <topology evidence="1">Multi-pass membrane protein</topology>
    </subcellularLocation>
</comment>
<evidence type="ECO:0000256" key="4">
    <source>
        <dbReference type="ARBA" id="ARBA00023136"/>
    </source>
</evidence>
<dbReference type="Proteomes" id="UP000286208">
    <property type="component" value="Unassembled WGS sequence"/>
</dbReference>
<keyword evidence="9" id="KW-1185">Reference proteome</keyword>
<keyword evidence="2 6" id="KW-0812">Transmembrane</keyword>
<feature type="transmembrane region" description="Helical" evidence="6">
    <location>
        <begin position="71"/>
        <end position="91"/>
    </location>
</feature>
<organism evidence="8 9">
    <name type="scientific">Prescottella agglutinans</name>
    <dbReference type="NCBI Taxonomy" id="1644129"/>
    <lineage>
        <taxon>Bacteria</taxon>
        <taxon>Bacillati</taxon>
        <taxon>Actinomycetota</taxon>
        <taxon>Actinomycetes</taxon>
        <taxon>Mycobacteriales</taxon>
        <taxon>Nocardiaceae</taxon>
        <taxon>Prescottella</taxon>
    </lineage>
</organism>
<dbReference type="RefSeq" id="WP_127914375.1">
    <property type="nucleotide sequence ID" value="NZ_RKLP01000001.1"/>
</dbReference>
<sequence>MTTAGFGATTPGTTPPTAEIPDKHGDSGDPRYPSPRDLRQAIAFVVDWCLHIAVGLVAMTVCMDIPSVADWAALALFVGWIAASLLQRVVAQRIFHATLGKALTGLCVIRPSDGSWPTLGYLLKWWLIGALDFVSTITDSPWPGDNDGSPAVVRRRDVVARDAERPNVTSVQLY</sequence>
<comment type="caution">
    <text evidence="8">The sequence shown here is derived from an EMBL/GenBank/DDBJ whole genome shotgun (WGS) entry which is preliminary data.</text>
</comment>
<feature type="compositionally biased region" description="Low complexity" evidence="5">
    <location>
        <begin position="1"/>
        <end position="17"/>
    </location>
</feature>
<protein>
    <recommendedName>
        <fullName evidence="7">RDD domain-containing protein</fullName>
    </recommendedName>
</protein>
<evidence type="ECO:0000256" key="3">
    <source>
        <dbReference type="ARBA" id="ARBA00022989"/>
    </source>
</evidence>
<evidence type="ECO:0000256" key="5">
    <source>
        <dbReference type="SAM" id="MobiDB-lite"/>
    </source>
</evidence>
<dbReference type="Pfam" id="PF06271">
    <property type="entry name" value="RDD"/>
    <property type="match status" value="1"/>
</dbReference>
<evidence type="ECO:0000313" key="8">
    <source>
        <dbReference type="EMBL" id="RVW11266.1"/>
    </source>
</evidence>
<keyword evidence="3 6" id="KW-1133">Transmembrane helix</keyword>
<evidence type="ECO:0000313" key="9">
    <source>
        <dbReference type="Proteomes" id="UP000286208"/>
    </source>
</evidence>
<dbReference type="InterPro" id="IPR010432">
    <property type="entry name" value="RDD"/>
</dbReference>